<feature type="compositionally biased region" description="Low complexity" evidence="3">
    <location>
        <begin position="552"/>
        <end position="568"/>
    </location>
</feature>
<name>A0ABD2MTW3_9CUCU</name>
<comment type="caution">
    <text evidence="4">The sequence shown here is derived from an EMBL/GenBank/DDBJ whole genome shotgun (WGS) entry which is preliminary data.</text>
</comment>
<reference evidence="4 5" key="1">
    <citation type="journal article" date="2021" name="BMC Biol.">
        <title>Horizontally acquired antibacterial genes associated with adaptive radiation of ladybird beetles.</title>
        <authorList>
            <person name="Li H.S."/>
            <person name="Tang X.F."/>
            <person name="Huang Y.H."/>
            <person name="Xu Z.Y."/>
            <person name="Chen M.L."/>
            <person name="Du X.Y."/>
            <person name="Qiu B.Y."/>
            <person name="Chen P.T."/>
            <person name="Zhang W."/>
            <person name="Slipinski A."/>
            <person name="Escalona H.E."/>
            <person name="Waterhouse R.M."/>
            <person name="Zwick A."/>
            <person name="Pang H."/>
        </authorList>
    </citation>
    <scope>NUCLEOTIDE SEQUENCE [LARGE SCALE GENOMIC DNA]</scope>
    <source>
        <strain evidence="4">SYSU2018</strain>
    </source>
</reference>
<evidence type="ECO:0000256" key="1">
    <source>
        <dbReference type="ARBA" id="ARBA00023054"/>
    </source>
</evidence>
<feature type="region of interest" description="Disordered" evidence="3">
    <location>
        <begin position="529"/>
        <end position="601"/>
    </location>
</feature>
<keyword evidence="1 2" id="KW-0175">Coiled coil</keyword>
<gene>
    <name evidence="4" type="ORF">HHI36_008755</name>
</gene>
<evidence type="ECO:0000313" key="4">
    <source>
        <dbReference type="EMBL" id="KAL3269695.1"/>
    </source>
</evidence>
<accession>A0ABD2MTW3</accession>
<evidence type="ECO:0000256" key="2">
    <source>
        <dbReference type="SAM" id="Coils"/>
    </source>
</evidence>
<feature type="compositionally biased region" description="Polar residues" evidence="3">
    <location>
        <begin position="591"/>
        <end position="601"/>
    </location>
</feature>
<proteinExistence type="predicted"/>
<dbReference type="Proteomes" id="UP001516400">
    <property type="component" value="Unassembled WGS sequence"/>
</dbReference>
<dbReference type="PANTHER" id="PTHR24200:SF11">
    <property type="entry name" value="TOUCAN, ISOFORM A"/>
    <property type="match status" value="1"/>
</dbReference>
<evidence type="ECO:0000313" key="5">
    <source>
        <dbReference type="Proteomes" id="UP001516400"/>
    </source>
</evidence>
<dbReference type="EMBL" id="JABFTP020000021">
    <property type="protein sequence ID" value="KAL3269695.1"/>
    <property type="molecule type" value="Genomic_DNA"/>
</dbReference>
<feature type="region of interest" description="Disordered" evidence="3">
    <location>
        <begin position="480"/>
        <end position="499"/>
    </location>
</feature>
<feature type="region of interest" description="Disordered" evidence="3">
    <location>
        <begin position="656"/>
        <end position="679"/>
    </location>
</feature>
<dbReference type="AlphaFoldDB" id="A0ABD2MTW3"/>
<keyword evidence="5" id="KW-1185">Reference proteome</keyword>
<dbReference type="InterPro" id="IPR051293">
    <property type="entry name" value="MTUS1/CCDC69"/>
</dbReference>
<sequence>MSESDVSRMSVYGYFEILGNKLNPLKSLENFSTYENEEKELIHLASDLLNVDELIQIFENGRSTVKGGRTSPVLRSPTLARSANKPVPKTAEALAVLVQHLVFNVEAFEVPNLRKQVKKFQFETDEIKQTCQQLEKQLLDEKQRNSSLIDEERLRWQEDVERLLKNHRTQIAQITAQKKESEEKLLSQHEHFKAELHQQYEEKLSTLRREVEKLQKTHEESLDILREENEAIREDIDAKNDEIREAKNESLKLKTDYEAKESFLKEQIQVLSRENQKFKQELALCKEEISKLEEERTRLVEENKRLLSYSEGKGVGVQEVESLRVVLELKQNEVSDLRKSLAETTQKADVLSNCEEKAAVFQARCEDLQLQLQRKNDYEMMLVAENKKMEQLLQEEANQRRNLSLRNEELQWKLKQNKEVITKILEQTSDDVFNRSGHLSTSFNNDRYSSNTSLNLSFKNFLPSVRSSLCADSAKMLKKTKNSVDDEDSPPTSPKIKGVVEKSDSVSYVLDLDESPDVVASRLVRRSFRNSVNQKNTPTKSPCNKRPRMKGSNPLSQSSSASSLISPNKVEYNRSRSVSVRNGDEDFQDEFNFSDNSSTPSYHYSNLKLDESVECQKRDDRDLDYLDDVLDLTLPALPSELGCKMEAQALPRPKLLAGEAIASESNSEDESTSSSSGQL</sequence>
<evidence type="ECO:0000256" key="3">
    <source>
        <dbReference type="SAM" id="MobiDB-lite"/>
    </source>
</evidence>
<protein>
    <submittedName>
        <fullName evidence="4">Uncharacterized protein</fullName>
    </submittedName>
</protein>
<feature type="compositionally biased region" description="Polar residues" evidence="3">
    <location>
        <begin position="529"/>
        <end position="542"/>
    </location>
</feature>
<organism evidence="4 5">
    <name type="scientific">Cryptolaemus montrouzieri</name>
    <dbReference type="NCBI Taxonomy" id="559131"/>
    <lineage>
        <taxon>Eukaryota</taxon>
        <taxon>Metazoa</taxon>
        <taxon>Ecdysozoa</taxon>
        <taxon>Arthropoda</taxon>
        <taxon>Hexapoda</taxon>
        <taxon>Insecta</taxon>
        <taxon>Pterygota</taxon>
        <taxon>Neoptera</taxon>
        <taxon>Endopterygota</taxon>
        <taxon>Coleoptera</taxon>
        <taxon>Polyphaga</taxon>
        <taxon>Cucujiformia</taxon>
        <taxon>Coccinelloidea</taxon>
        <taxon>Coccinellidae</taxon>
        <taxon>Scymninae</taxon>
        <taxon>Scymnini</taxon>
        <taxon>Cryptolaemus</taxon>
    </lineage>
</organism>
<dbReference type="PANTHER" id="PTHR24200">
    <property type="entry name" value="TOUCAN, ISOFORM A"/>
    <property type="match status" value="1"/>
</dbReference>
<feature type="coiled-coil region" evidence="2">
    <location>
        <begin position="117"/>
        <end position="413"/>
    </location>
</feature>